<reference evidence="2 3" key="1">
    <citation type="journal article" date="2021" name="Elife">
        <title>Chloroplast acquisition without the gene transfer in kleptoplastic sea slugs, Plakobranchus ocellatus.</title>
        <authorList>
            <person name="Maeda T."/>
            <person name="Takahashi S."/>
            <person name="Yoshida T."/>
            <person name="Shimamura S."/>
            <person name="Takaki Y."/>
            <person name="Nagai Y."/>
            <person name="Toyoda A."/>
            <person name="Suzuki Y."/>
            <person name="Arimoto A."/>
            <person name="Ishii H."/>
            <person name="Satoh N."/>
            <person name="Nishiyama T."/>
            <person name="Hasebe M."/>
            <person name="Maruyama T."/>
            <person name="Minagawa J."/>
            <person name="Obokata J."/>
            <person name="Shigenobu S."/>
        </authorList>
    </citation>
    <scope>NUCLEOTIDE SEQUENCE [LARGE SCALE GENOMIC DNA]</scope>
</reference>
<organism evidence="2 3">
    <name type="scientific">Plakobranchus ocellatus</name>
    <dbReference type="NCBI Taxonomy" id="259542"/>
    <lineage>
        <taxon>Eukaryota</taxon>
        <taxon>Metazoa</taxon>
        <taxon>Spiralia</taxon>
        <taxon>Lophotrochozoa</taxon>
        <taxon>Mollusca</taxon>
        <taxon>Gastropoda</taxon>
        <taxon>Heterobranchia</taxon>
        <taxon>Euthyneura</taxon>
        <taxon>Panpulmonata</taxon>
        <taxon>Sacoglossa</taxon>
        <taxon>Placobranchoidea</taxon>
        <taxon>Plakobranchidae</taxon>
        <taxon>Plakobranchus</taxon>
    </lineage>
</organism>
<proteinExistence type="predicted"/>
<gene>
    <name evidence="2" type="ORF">PoB_000698300</name>
</gene>
<dbReference type="AlphaFoldDB" id="A0AAV3YDB0"/>
<feature type="compositionally biased region" description="Basic and acidic residues" evidence="1">
    <location>
        <begin position="79"/>
        <end position="94"/>
    </location>
</feature>
<protein>
    <submittedName>
        <fullName evidence="2">Uncharacterized protein</fullName>
    </submittedName>
</protein>
<dbReference type="Proteomes" id="UP000735302">
    <property type="component" value="Unassembled WGS sequence"/>
</dbReference>
<evidence type="ECO:0000256" key="1">
    <source>
        <dbReference type="SAM" id="MobiDB-lite"/>
    </source>
</evidence>
<evidence type="ECO:0000313" key="2">
    <source>
        <dbReference type="EMBL" id="GFN80477.1"/>
    </source>
</evidence>
<dbReference type="EMBL" id="BLXT01000825">
    <property type="protein sequence ID" value="GFN80477.1"/>
    <property type="molecule type" value="Genomic_DNA"/>
</dbReference>
<evidence type="ECO:0000313" key="3">
    <source>
        <dbReference type="Proteomes" id="UP000735302"/>
    </source>
</evidence>
<feature type="compositionally biased region" description="Basic and acidic residues" evidence="1">
    <location>
        <begin position="54"/>
        <end position="67"/>
    </location>
</feature>
<comment type="caution">
    <text evidence="2">The sequence shown here is derived from an EMBL/GenBank/DDBJ whole genome shotgun (WGS) entry which is preliminary data.</text>
</comment>
<keyword evidence="3" id="KW-1185">Reference proteome</keyword>
<name>A0AAV3YDB0_9GAST</name>
<feature type="compositionally biased region" description="Acidic residues" evidence="1">
    <location>
        <begin position="95"/>
        <end position="107"/>
    </location>
</feature>
<feature type="region of interest" description="Disordered" evidence="1">
    <location>
        <begin position="49"/>
        <end position="156"/>
    </location>
</feature>
<sequence length="156" mass="17197">MAPPFPLSNRATVVRPSCRTQRIAPTLRQVANLVCAPIKETEYFQTCRGADGGARAHDRRVPADLRADSQATVPPTPLRKKEIKERVSGRSVLKEDEEVEEEEEEEEGGRRREEGGGGEEGGEEVGGKREQGQGRGRGGREEEDGDEELLFVLLSE</sequence>
<accession>A0AAV3YDB0</accession>